<keyword evidence="3" id="KW-1185">Reference proteome</keyword>
<evidence type="ECO:0008006" key="4">
    <source>
        <dbReference type="Google" id="ProtNLM"/>
    </source>
</evidence>
<feature type="region of interest" description="Disordered" evidence="1">
    <location>
        <begin position="208"/>
        <end position="247"/>
    </location>
</feature>
<proteinExistence type="predicted"/>
<organism evidence="2 3">
    <name type="scientific">Paracoccus methylovorus</name>
    <dbReference type="NCBI Taxonomy" id="2812658"/>
    <lineage>
        <taxon>Bacteria</taxon>
        <taxon>Pseudomonadati</taxon>
        <taxon>Pseudomonadota</taxon>
        <taxon>Alphaproteobacteria</taxon>
        <taxon>Rhodobacterales</taxon>
        <taxon>Paracoccaceae</taxon>
        <taxon>Paracoccus</taxon>
    </lineage>
</organism>
<gene>
    <name evidence="2" type="ORF">JWJ88_19170</name>
</gene>
<dbReference type="Proteomes" id="UP000663629">
    <property type="component" value="Chromosome 2"/>
</dbReference>
<evidence type="ECO:0000313" key="3">
    <source>
        <dbReference type="Proteomes" id="UP000663629"/>
    </source>
</evidence>
<dbReference type="PANTHER" id="PTHR33408:SF4">
    <property type="entry name" value="TRANSPOSASE DDE DOMAIN-CONTAINING PROTEIN"/>
    <property type="match status" value="1"/>
</dbReference>
<sequence>MEREDLHILTDKGYFSAHEILACHKAGITTTVPRSDTSGSRAKGHFVKADFAYEPGADMYRCPAGRALTHRITTEQQGLQMRRYWTNACKGCSLKDRCTTWHERLTVPGLDLNTPFLRGLGRSPSDDPGQDQANGAAVSIEHVRAGGGRIDRPAALAVTADQRVIGLHVRGIRLMSAARPMPMDPGDIGRVLEWQPLGALRDRGLEKGGAGAGSVDAIDGAGPKAQGSAARLPRAHRIHDSSHVVSP</sequence>
<dbReference type="PANTHER" id="PTHR33408">
    <property type="entry name" value="TRANSPOSASE"/>
    <property type="match status" value="1"/>
</dbReference>
<feature type="compositionally biased region" description="Basic and acidic residues" evidence="1">
    <location>
        <begin position="238"/>
        <end position="247"/>
    </location>
</feature>
<reference evidence="2 3" key="1">
    <citation type="submission" date="2021-02" db="EMBL/GenBank/DDBJ databases">
        <title>Paracoccus methylovroum sp.nov., a new methanol and methylamine utilizing methylotrophic denitrifer.</title>
        <authorList>
            <person name="Timsy T."/>
            <person name="Behrendt U."/>
            <person name="Ulrich A."/>
            <person name="Spanner T."/>
            <person name="Foesel B.U."/>
            <person name="Horn M.A."/>
            <person name="Kolb S."/>
        </authorList>
    </citation>
    <scope>NUCLEOTIDE SEQUENCE [LARGE SCALE GENOMIC DNA]</scope>
    <source>
        <strain evidence="2 3">H4-D09</strain>
    </source>
</reference>
<dbReference type="EMBL" id="CP070371">
    <property type="protein sequence ID" value="QRZ15065.1"/>
    <property type="molecule type" value="Genomic_DNA"/>
</dbReference>
<evidence type="ECO:0000256" key="1">
    <source>
        <dbReference type="SAM" id="MobiDB-lite"/>
    </source>
</evidence>
<protein>
    <recommendedName>
        <fullName evidence="4">Transposase DDE domain-containing protein</fullName>
    </recommendedName>
</protein>
<name>A0ABX7JM50_9RHOB</name>
<accession>A0ABX7JM50</accession>
<evidence type="ECO:0000313" key="2">
    <source>
        <dbReference type="EMBL" id="QRZ15065.1"/>
    </source>
</evidence>